<dbReference type="AlphaFoldDB" id="A0A094Q074"/>
<dbReference type="PROSITE" id="PS51409">
    <property type="entry name" value="ARGINASE_2"/>
    <property type="match status" value="1"/>
</dbReference>
<dbReference type="SUPFAM" id="SSF52768">
    <property type="entry name" value="Arginase/deacetylase"/>
    <property type="match status" value="1"/>
</dbReference>
<keyword evidence="2" id="KW-0378">Hydrolase</keyword>
<keyword evidence="3" id="KW-0464">Manganese</keyword>
<dbReference type="GO" id="GO:0008783">
    <property type="term" value="F:agmatinase activity"/>
    <property type="evidence" value="ECO:0007669"/>
    <property type="project" value="TreeGrafter"/>
</dbReference>
<evidence type="ECO:0000256" key="1">
    <source>
        <dbReference type="ARBA" id="ARBA00022723"/>
    </source>
</evidence>
<dbReference type="GO" id="GO:0033389">
    <property type="term" value="P:putrescine biosynthetic process from arginine, via agmatine"/>
    <property type="evidence" value="ECO:0007669"/>
    <property type="project" value="TreeGrafter"/>
</dbReference>
<keyword evidence="1" id="KW-0479">Metal-binding</keyword>
<evidence type="ECO:0000256" key="2">
    <source>
        <dbReference type="ARBA" id="ARBA00022801"/>
    </source>
</evidence>
<dbReference type="PANTHER" id="PTHR11358:SF35">
    <property type="entry name" value="FORMIMIDOYLGLUTAMASE"/>
    <property type="match status" value="1"/>
</dbReference>
<dbReference type="InterPro" id="IPR006035">
    <property type="entry name" value="Ureohydrolase"/>
</dbReference>
<dbReference type="InterPro" id="IPR023696">
    <property type="entry name" value="Ureohydrolase_dom_sf"/>
</dbReference>
<dbReference type="GO" id="GO:0046872">
    <property type="term" value="F:metal ion binding"/>
    <property type="evidence" value="ECO:0007669"/>
    <property type="project" value="UniProtKB-KW"/>
</dbReference>
<organism evidence="4">
    <name type="scientific">freshwater metagenome</name>
    <dbReference type="NCBI Taxonomy" id="449393"/>
    <lineage>
        <taxon>unclassified sequences</taxon>
        <taxon>metagenomes</taxon>
        <taxon>ecological metagenomes</taxon>
    </lineage>
</organism>
<dbReference type="EMBL" id="JNSL01000114">
    <property type="protein sequence ID" value="KGA15414.1"/>
    <property type="molecule type" value="Genomic_DNA"/>
</dbReference>
<evidence type="ECO:0000256" key="3">
    <source>
        <dbReference type="ARBA" id="ARBA00023211"/>
    </source>
</evidence>
<dbReference type="PIRSF" id="PIRSF036979">
    <property type="entry name" value="Arginase"/>
    <property type="match status" value="1"/>
</dbReference>
<dbReference type="Pfam" id="PF00491">
    <property type="entry name" value="Arginase"/>
    <property type="match status" value="1"/>
</dbReference>
<evidence type="ECO:0008006" key="5">
    <source>
        <dbReference type="Google" id="ProtNLM"/>
    </source>
</evidence>
<reference evidence="4" key="1">
    <citation type="submission" date="2014-06" db="EMBL/GenBank/DDBJ databases">
        <title>Key roles for freshwater Actinobacteria revealed by deep metagenomic sequencing.</title>
        <authorList>
            <person name="Ghai R."/>
            <person name="Mizuno C.M."/>
            <person name="Picazo A."/>
            <person name="Camacho A."/>
            <person name="Rodriguez-Valera F."/>
        </authorList>
    </citation>
    <scope>NUCLEOTIDE SEQUENCE</scope>
</reference>
<dbReference type="Gene3D" id="3.40.800.10">
    <property type="entry name" value="Ureohydrolase domain"/>
    <property type="match status" value="1"/>
</dbReference>
<dbReference type="PANTHER" id="PTHR11358">
    <property type="entry name" value="ARGINASE/AGMATINASE"/>
    <property type="match status" value="1"/>
</dbReference>
<gene>
    <name evidence="4" type="ORF">GM51_14930</name>
</gene>
<sequence>MTNLPVDEFWPRAGHWLEAGSTAEKTNLTVIGVGAHLTSLTPTGADKTPDAIREAMYRYSTYSWAHDLDIASVSVRDAGNIPDPDWEEGEARVFAKMDELRGKQDLLVALGGDNAITYSVGKGLWADEIGKAGLITIDAHHDIREGISNGSPVRRLIAAGLQGTHIVQIGISDYANSPEYAHRVKEYGITVITRAEMRSRSLEDIMDQAISIAGASGGQIHYDLDVDVCDRAVTPACPAATPGGLSADDVRELTFLATSHASVTSMDITEIDATIDSADERTIRLGALCVLEAAAGVASR</sequence>
<protein>
    <recommendedName>
        <fullName evidence="5">Formimidoylglutamase</fullName>
    </recommendedName>
</protein>
<evidence type="ECO:0000313" key="4">
    <source>
        <dbReference type="EMBL" id="KGA15414.1"/>
    </source>
</evidence>
<name>A0A094Q074_9ZZZZ</name>
<accession>A0A094Q074</accession>
<proteinExistence type="predicted"/>
<comment type="caution">
    <text evidence="4">The sequence shown here is derived from an EMBL/GenBank/DDBJ whole genome shotgun (WGS) entry which is preliminary data.</text>
</comment>